<dbReference type="SMART" id="SM00052">
    <property type="entry name" value="EAL"/>
    <property type="match status" value="1"/>
</dbReference>
<evidence type="ECO:0000313" key="5">
    <source>
        <dbReference type="Proteomes" id="UP000245790"/>
    </source>
</evidence>
<sequence length="400" mass="45296">MSPSVLIVDDSKSVSSVLKQYLIELGLDNISVCDDPLLALSQIKNDLTAFDAVFIDLHMPGLDGLEMMHQLDNLNYRGGVIIISGLDQKIIDLAENIIKTTQLKLLGTATKPFSLSVLAFLVKRIRYIRNKAYPKADFIKRRELVDSLKNKYIVPYYQPKINCRFDTMLGVECLARIDVTGRGRISPDNFIPVAEKFGLYDEFFELLLHQALKDYVNFSLTHNTKSPLSINILPNQLNSDKLLYQIDNAIEKSLFPIEMLMLEITEHQALHTQAQLKNLNRLRINGIKLSLDDYGAGFTNLGQIKNLPLNEVKLDAKMVNGIALDPLLEVICRSTQEVTSALGLQFIAEGVESEKDLAVLEKLGVDGFQGYGICRPKPIDEFERWFQVWNRESESSRYRN</sequence>
<dbReference type="AlphaFoldDB" id="A0A316G3Z9"/>
<dbReference type="PANTHER" id="PTHR33121:SF70">
    <property type="entry name" value="SIGNALING PROTEIN YKOW"/>
    <property type="match status" value="1"/>
</dbReference>
<protein>
    <submittedName>
        <fullName evidence="4">EAL domain-containing protein (Putative c-di-GMP-specific phosphodiesterase class I)</fullName>
    </submittedName>
</protein>
<dbReference type="SMART" id="SM00448">
    <property type="entry name" value="REC"/>
    <property type="match status" value="1"/>
</dbReference>
<dbReference type="InterPro" id="IPR001789">
    <property type="entry name" value="Sig_transdc_resp-reg_receiver"/>
</dbReference>
<dbReference type="SUPFAM" id="SSF52172">
    <property type="entry name" value="CheY-like"/>
    <property type="match status" value="1"/>
</dbReference>
<dbReference type="EMBL" id="QGGU01000001">
    <property type="protein sequence ID" value="PWK54510.1"/>
    <property type="molecule type" value="Genomic_DNA"/>
</dbReference>
<dbReference type="PROSITE" id="PS50110">
    <property type="entry name" value="RESPONSE_REGULATORY"/>
    <property type="match status" value="1"/>
</dbReference>
<dbReference type="CDD" id="cd01948">
    <property type="entry name" value="EAL"/>
    <property type="match status" value="1"/>
</dbReference>
<keyword evidence="5" id="KW-1185">Reference proteome</keyword>
<dbReference type="InterPro" id="IPR035919">
    <property type="entry name" value="EAL_sf"/>
</dbReference>
<dbReference type="Proteomes" id="UP000245790">
    <property type="component" value="Unassembled WGS sequence"/>
</dbReference>
<gene>
    <name evidence="4" type="ORF">C8D97_101364</name>
</gene>
<dbReference type="GO" id="GO:0000160">
    <property type="term" value="P:phosphorelay signal transduction system"/>
    <property type="evidence" value="ECO:0007669"/>
    <property type="project" value="InterPro"/>
</dbReference>
<feature type="modified residue" description="4-aspartylphosphate" evidence="1">
    <location>
        <position position="56"/>
    </location>
</feature>
<dbReference type="Gene3D" id="3.40.50.2300">
    <property type="match status" value="1"/>
</dbReference>
<comment type="caution">
    <text evidence="4">The sequence shown here is derived from an EMBL/GenBank/DDBJ whole genome shotgun (WGS) entry which is preliminary data.</text>
</comment>
<feature type="domain" description="EAL" evidence="3">
    <location>
        <begin position="137"/>
        <end position="390"/>
    </location>
</feature>
<dbReference type="PROSITE" id="PS50883">
    <property type="entry name" value="EAL"/>
    <property type="match status" value="1"/>
</dbReference>
<dbReference type="Gene3D" id="3.20.20.450">
    <property type="entry name" value="EAL domain"/>
    <property type="match status" value="1"/>
</dbReference>
<dbReference type="RefSeq" id="WP_170115104.1">
    <property type="nucleotide sequence ID" value="NZ_QGGU01000001.1"/>
</dbReference>
<dbReference type="Pfam" id="PF00072">
    <property type="entry name" value="Response_reg"/>
    <property type="match status" value="1"/>
</dbReference>
<proteinExistence type="predicted"/>
<dbReference type="InterPro" id="IPR011006">
    <property type="entry name" value="CheY-like_superfamily"/>
</dbReference>
<dbReference type="Pfam" id="PF00563">
    <property type="entry name" value="EAL"/>
    <property type="match status" value="1"/>
</dbReference>
<evidence type="ECO:0000256" key="1">
    <source>
        <dbReference type="PROSITE-ProRule" id="PRU00169"/>
    </source>
</evidence>
<evidence type="ECO:0000259" key="3">
    <source>
        <dbReference type="PROSITE" id="PS50883"/>
    </source>
</evidence>
<dbReference type="InterPro" id="IPR001633">
    <property type="entry name" value="EAL_dom"/>
</dbReference>
<name>A0A316G3Z9_9GAMM</name>
<keyword evidence="1" id="KW-0597">Phosphoprotein</keyword>
<organism evidence="4 5">
    <name type="scientific">Pleionea mediterranea</name>
    <dbReference type="NCBI Taxonomy" id="523701"/>
    <lineage>
        <taxon>Bacteria</taxon>
        <taxon>Pseudomonadati</taxon>
        <taxon>Pseudomonadota</taxon>
        <taxon>Gammaproteobacteria</taxon>
        <taxon>Oceanospirillales</taxon>
        <taxon>Pleioneaceae</taxon>
        <taxon>Pleionea</taxon>
    </lineage>
</organism>
<dbReference type="SUPFAM" id="SSF141868">
    <property type="entry name" value="EAL domain-like"/>
    <property type="match status" value="1"/>
</dbReference>
<dbReference type="PANTHER" id="PTHR33121">
    <property type="entry name" value="CYCLIC DI-GMP PHOSPHODIESTERASE PDEF"/>
    <property type="match status" value="1"/>
</dbReference>
<dbReference type="GO" id="GO:0071111">
    <property type="term" value="F:cyclic-guanylate-specific phosphodiesterase activity"/>
    <property type="evidence" value="ECO:0007669"/>
    <property type="project" value="InterPro"/>
</dbReference>
<evidence type="ECO:0000259" key="2">
    <source>
        <dbReference type="PROSITE" id="PS50110"/>
    </source>
</evidence>
<dbReference type="InterPro" id="IPR050706">
    <property type="entry name" value="Cyclic-di-GMP_PDE-like"/>
</dbReference>
<reference evidence="4 5" key="1">
    <citation type="submission" date="2018-05" db="EMBL/GenBank/DDBJ databases">
        <title>Genomic Encyclopedia of Type Strains, Phase IV (KMG-IV): sequencing the most valuable type-strain genomes for metagenomic binning, comparative biology and taxonomic classification.</title>
        <authorList>
            <person name="Goeker M."/>
        </authorList>
    </citation>
    <scope>NUCLEOTIDE SEQUENCE [LARGE SCALE GENOMIC DNA]</scope>
    <source>
        <strain evidence="4 5">DSM 25350</strain>
    </source>
</reference>
<feature type="domain" description="Response regulatory" evidence="2">
    <location>
        <begin position="4"/>
        <end position="126"/>
    </location>
</feature>
<evidence type="ECO:0000313" key="4">
    <source>
        <dbReference type="EMBL" id="PWK54510.1"/>
    </source>
</evidence>
<accession>A0A316G3Z9</accession>